<evidence type="ECO:0000256" key="1">
    <source>
        <dbReference type="ARBA" id="ARBA00004651"/>
    </source>
</evidence>
<dbReference type="InterPro" id="IPR038731">
    <property type="entry name" value="RgtA/B/C-like"/>
</dbReference>
<dbReference type="GO" id="GO:0005886">
    <property type="term" value="C:plasma membrane"/>
    <property type="evidence" value="ECO:0007669"/>
    <property type="project" value="UniProtKB-SubCell"/>
</dbReference>
<dbReference type="AlphaFoldDB" id="A0A9D1SF83"/>
<name>A0A9D1SF83_9FIRM</name>
<keyword evidence="5 8" id="KW-0812">Transmembrane</keyword>
<feature type="transmembrane region" description="Helical" evidence="8">
    <location>
        <begin position="66"/>
        <end position="87"/>
    </location>
</feature>
<evidence type="ECO:0000256" key="4">
    <source>
        <dbReference type="ARBA" id="ARBA00022679"/>
    </source>
</evidence>
<feature type="transmembrane region" description="Helical" evidence="8">
    <location>
        <begin position="438"/>
        <end position="454"/>
    </location>
</feature>
<keyword evidence="7 8" id="KW-0472">Membrane</keyword>
<accession>A0A9D1SF83</accession>
<organism evidence="10 11">
    <name type="scientific">Candidatus Ornithomonoglobus merdipullorum</name>
    <dbReference type="NCBI Taxonomy" id="2840895"/>
    <lineage>
        <taxon>Bacteria</taxon>
        <taxon>Bacillati</taxon>
        <taxon>Bacillota</taxon>
        <taxon>Clostridia</taxon>
        <taxon>Candidatus Ornithomonoglobus</taxon>
    </lineage>
</organism>
<feature type="transmembrane region" description="Helical" evidence="8">
    <location>
        <begin position="33"/>
        <end position="54"/>
    </location>
</feature>
<dbReference type="GO" id="GO:0016763">
    <property type="term" value="F:pentosyltransferase activity"/>
    <property type="evidence" value="ECO:0007669"/>
    <property type="project" value="TreeGrafter"/>
</dbReference>
<reference evidence="10" key="2">
    <citation type="journal article" date="2021" name="PeerJ">
        <title>Extensive microbial diversity within the chicken gut microbiome revealed by metagenomics and culture.</title>
        <authorList>
            <person name="Gilroy R."/>
            <person name="Ravi A."/>
            <person name="Getino M."/>
            <person name="Pursley I."/>
            <person name="Horton D.L."/>
            <person name="Alikhan N.F."/>
            <person name="Baker D."/>
            <person name="Gharbi K."/>
            <person name="Hall N."/>
            <person name="Watson M."/>
            <person name="Adriaenssens E.M."/>
            <person name="Foster-Nyarko E."/>
            <person name="Jarju S."/>
            <person name="Secka A."/>
            <person name="Antonio M."/>
            <person name="Oren A."/>
            <person name="Chaudhuri R.R."/>
            <person name="La Ragione R."/>
            <person name="Hildebrand F."/>
            <person name="Pallen M.J."/>
        </authorList>
    </citation>
    <scope>NUCLEOTIDE SEQUENCE</scope>
    <source>
        <strain evidence="10">USAMLcec3-3695</strain>
    </source>
</reference>
<evidence type="ECO:0000313" key="10">
    <source>
        <dbReference type="EMBL" id="HIU57830.1"/>
    </source>
</evidence>
<evidence type="ECO:0000313" key="11">
    <source>
        <dbReference type="Proteomes" id="UP000824109"/>
    </source>
</evidence>
<feature type="transmembrane region" description="Helical" evidence="8">
    <location>
        <begin position="125"/>
        <end position="143"/>
    </location>
</feature>
<reference evidence="10" key="1">
    <citation type="submission" date="2020-10" db="EMBL/GenBank/DDBJ databases">
        <authorList>
            <person name="Gilroy R."/>
        </authorList>
    </citation>
    <scope>NUCLEOTIDE SEQUENCE</scope>
    <source>
        <strain evidence="10">USAMLcec3-3695</strain>
    </source>
</reference>
<dbReference type="EMBL" id="DVNB01000087">
    <property type="protein sequence ID" value="HIU57830.1"/>
    <property type="molecule type" value="Genomic_DNA"/>
</dbReference>
<feature type="transmembrane region" description="Helical" evidence="8">
    <location>
        <begin position="198"/>
        <end position="216"/>
    </location>
</feature>
<feature type="transmembrane region" description="Helical" evidence="8">
    <location>
        <begin position="228"/>
        <end position="256"/>
    </location>
</feature>
<dbReference type="Proteomes" id="UP000824109">
    <property type="component" value="Unassembled WGS sequence"/>
</dbReference>
<feature type="transmembrane region" description="Helical" evidence="8">
    <location>
        <begin position="404"/>
        <end position="426"/>
    </location>
</feature>
<feature type="transmembrane region" description="Helical" evidence="8">
    <location>
        <begin position="268"/>
        <end position="291"/>
    </location>
</feature>
<sequence length="510" mass="57702">MKRALSWMFYALFSIVFTWVMIYVIFQNQYHESAYLIPVSIVCLAALAVIYKMLEKHESTLEDKYKYILPASCVVMFIIQIIMSNILEFNPVFDMGAVYHGAVEWVETGTFEGYYDYFSANPNNAGAMVFLFVIFKLCSFVGIENFFMAAATVNSIMAVCTMAVVSLVCRRLGSVSHALFALVLFALSLPFYIIGAVFYTDALSLLFPVLAFYLYLRARDTEDIKKQILFYVLMALSAAVGMQIKFTVAVVLAAIAIDLCFRFELKRFAAAAVSTAAVLVLVSVSVNGVLYNHLDKETVEKEDYPLTHHIMMSFKGDGGYNAEDFEFTKSFDDVEERNEAVKDELFKRIKDLGFAGIYDLFSVKASKDYGDGTYGFSDFLDDNPVNDSSLHKYVLYDGESYSKYSHFCTSMHIAVMLLMLFGSYGYVLVNKKELHKNLVPYLTVFGVFAFLMIWETNRRYFFNSLPMIFICAAMGVGQFNAAMSLLKRRIVTVINGPDHVSEKKSVSRSK</sequence>
<dbReference type="Pfam" id="PF13231">
    <property type="entry name" value="PMT_2"/>
    <property type="match status" value="1"/>
</dbReference>
<evidence type="ECO:0000259" key="9">
    <source>
        <dbReference type="Pfam" id="PF13231"/>
    </source>
</evidence>
<evidence type="ECO:0000256" key="8">
    <source>
        <dbReference type="SAM" id="Phobius"/>
    </source>
</evidence>
<evidence type="ECO:0000256" key="3">
    <source>
        <dbReference type="ARBA" id="ARBA00022676"/>
    </source>
</evidence>
<dbReference type="PANTHER" id="PTHR33908:SF11">
    <property type="entry name" value="MEMBRANE PROTEIN"/>
    <property type="match status" value="1"/>
</dbReference>
<comment type="subcellular location">
    <subcellularLocation>
        <location evidence="1">Cell membrane</location>
        <topology evidence="1">Multi-pass membrane protein</topology>
    </subcellularLocation>
</comment>
<feature type="transmembrane region" description="Helical" evidence="8">
    <location>
        <begin position="174"/>
        <end position="193"/>
    </location>
</feature>
<dbReference type="PANTHER" id="PTHR33908">
    <property type="entry name" value="MANNOSYLTRANSFERASE YKCB-RELATED"/>
    <property type="match status" value="1"/>
</dbReference>
<keyword evidence="4" id="KW-0808">Transferase</keyword>
<proteinExistence type="predicted"/>
<keyword evidence="2" id="KW-1003">Cell membrane</keyword>
<feature type="transmembrane region" description="Helical" evidence="8">
    <location>
        <begin position="7"/>
        <end position="27"/>
    </location>
</feature>
<keyword evidence="6 8" id="KW-1133">Transmembrane helix</keyword>
<comment type="caution">
    <text evidence="10">The sequence shown here is derived from an EMBL/GenBank/DDBJ whole genome shotgun (WGS) entry which is preliminary data.</text>
</comment>
<dbReference type="InterPro" id="IPR050297">
    <property type="entry name" value="LipidA_mod_glycosyltrf_83"/>
</dbReference>
<evidence type="ECO:0000256" key="5">
    <source>
        <dbReference type="ARBA" id="ARBA00022692"/>
    </source>
</evidence>
<gene>
    <name evidence="10" type="ORF">IAA61_08515</name>
</gene>
<feature type="domain" description="Glycosyltransferase RgtA/B/C/D-like" evidence="9">
    <location>
        <begin position="148"/>
        <end position="286"/>
    </location>
</feature>
<evidence type="ECO:0000256" key="6">
    <source>
        <dbReference type="ARBA" id="ARBA00022989"/>
    </source>
</evidence>
<keyword evidence="3" id="KW-0328">Glycosyltransferase</keyword>
<evidence type="ECO:0000256" key="7">
    <source>
        <dbReference type="ARBA" id="ARBA00023136"/>
    </source>
</evidence>
<protein>
    <submittedName>
        <fullName evidence="10">Glycosyltransferase family 39 protein</fullName>
    </submittedName>
</protein>
<evidence type="ECO:0000256" key="2">
    <source>
        <dbReference type="ARBA" id="ARBA00022475"/>
    </source>
</evidence>
<dbReference type="GO" id="GO:0009103">
    <property type="term" value="P:lipopolysaccharide biosynthetic process"/>
    <property type="evidence" value="ECO:0007669"/>
    <property type="project" value="UniProtKB-ARBA"/>
</dbReference>
<feature type="transmembrane region" description="Helical" evidence="8">
    <location>
        <begin position="460"/>
        <end position="479"/>
    </location>
</feature>